<reference evidence="2" key="1">
    <citation type="submission" date="2023-08" db="EMBL/GenBank/DDBJ databases">
        <title>Emergence of clinically-relevant ST2 carbapenem-resistant Acinetobacter baumannii strains in hospital sewages in Zhejiang, East of China.</title>
        <authorList>
            <person name="Kaichao C."/>
            <person name="Zhang R."/>
        </authorList>
    </citation>
    <scope>NUCLEOTIDE SEQUENCE</scope>
    <source>
        <strain evidence="2">M-RB-37</strain>
    </source>
</reference>
<gene>
    <name evidence="2" type="ORF">RFH47_04445</name>
</gene>
<dbReference type="EMBL" id="JAVIDL010000006">
    <property type="protein sequence ID" value="MDQ8934984.1"/>
    <property type="molecule type" value="Genomic_DNA"/>
</dbReference>
<dbReference type="Proteomes" id="UP001243844">
    <property type="component" value="Unassembled WGS sequence"/>
</dbReference>
<evidence type="ECO:0000313" key="2">
    <source>
        <dbReference type="EMBL" id="MDQ8934984.1"/>
    </source>
</evidence>
<comment type="caution">
    <text evidence="2">The sequence shown here is derived from an EMBL/GenBank/DDBJ whole genome shotgun (WGS) entry which is preliminary data.</text>
</comment>
<keyword evidence="1" id="KW-1133">Transmembrane helix</keyword>
<accession>A0AAW8J5N4</accession>
<keyword evidence="1" id="KW-0472">Membrane</keyword>
<name>A0AAW8J5N4_9GAMM</name>
<dbReference type="AlphaFoldDB" id="A0AAW8J5N4"/>
<sequence length="48" mass="5377">MGHPIIPTGQDEKNKDKSSKEPIVIYILMLIGYFVFALVIVFTINAVI</sequence>
<evidence type="ECO:0000313" key="3">
    <source>
        <dbReference type="Proteomes" id="UP001243844"/>
    </source>
</evidence>
<proteinExistence type="predicted"/>
<evidence type="ECO:0000256" key="1">
    <source>
        <dbReference type="SAM" id="Phobius"/>
    </source>
</evidence>
<organism evidence="2 3">
    <name type="scientific">Acinetobacter rudis</name>
    <dbReference type="NCBI Taxonomy" id="632955"/>
    <lineage>
        <taxon>Bacteria</taxon>
        <taxon>Pseudomonadati</taxon>
        <taxon>Pseudomonadota</taxon>
        <taxon>Gammaproteobacteria</taxon>
        <taxon>Moraxellales</taxon>
        <taxon>Moraxellaceae</taxon>
        <taxon>Acinetobacter</taxon>
    </lineage>
</organism>
<protein>
    <submittedName>
        <fullName evidence="2">Uncharacterized protein</fullName>
    </submittedName>
</protein>
<keyword evidence="1" id="KW-0812">Transmembrane</keyword>
<feature type="transmembrane region" description="Helical" evidence="1">
    <location>
        <begin position="23"/>
        <end position="47"/>
    </location>
</feature>
<dbReference type="RefSeq" id="WP_308976589.1">
    <property type="nucleotide sequence ID" value="NZ_JAVIDL010000006.1"/>
</dbReference>